<dbReference type="EMBL" id="LQOS01000034">
    <property type="protein sequence ID" value="ORV39351.1"/>
    <property type="molecule type" value="Genomic_DNA"/>
</dbReference>
<sequence length="154" mass="17362">MSPETPIQTAAQKRLAAKAARQRVCERELEREIYDAAVVQGLTQRQISELVASQSQATIQRILRRIADDPTMLDVKPAEIIDQRTAGIITTQQMMERLLGWSYSVGRVVRINGVATDSYIAGDWDSIETAFYRGQLTGDEFQRLADRQPHADTR</sequence>
<dbReference type="EMBL" id="AP022605">
    <property type="protein sequence ID" value="BBZ09605.1"/>
    <property type="molecule type" value="Genomic_DNA"/>
</dbReference>
<dbReference type="Proteomes" id="UP000193564">
    <property type="component" value="Unassembled WGS sequence"/>
</dbReference>
<protein>
    <submittedName>
        <fullName evidence="2">Uncharacterized protein</fullName>
    </submittedName>
</protein>
<reference evidence="1" key="3">
    <citation type="submission" date="2020-02" db="EMBL/GenBank/DDBJ databases">
        <authorList>
            <person name="Matsumoto Y."/>
            <person name="Motooka D."/>
            <person name="Nakamura S."/>
        </authorList>
    </citation>
    <scope>NUCLEOTIDE SEQUENCE</scope>
    <source>
        <strain evidence="1">JCM 12405</strain>
    </source>
</reference>
<reference evidence="2 3" key="1">
    <citation type="submission" date="2016-01" db="EMBL/GenBank/DDBJ databases">
        <title>The new phylogeny of the genus Mycobacterium.</title>
        <authorList>
            <person name="Tarcisio F."/>
            <person name="Conor M."/>
            <person name="Antonella G."/>
            <person name="Elisabetta G."/>
            <person name="Giulia F.S."/>
            <person name="Sara T."/>
            <person name="Anna F."/>
            <person name="Clotilde B."/>
            <person name="Roberto B."/>
            <person name="Veronica D.S."/>
            <person name="Fabio R."/>
            <person name="Monica P."/>
            <person name="Olivier J."/>
            <person name="Enrico T."/>
            <person name="Nicola S."/>
        </authorList>
    </citation>
    <scope>NUCLEOTIDE SEQUENCE [LARGE SCALE GENOMIC DNA]</scope>
    <source>
        <strain evidence="2 3">DSM 44339</strain>
    </source>
</reference>
<dbReference type="KEGG" id="mdr:MDOR_37740"/>
<accession>A0A1X1T439</accession>
<gene>
    <name evidence="2" type="ORF">AWC01_00275</name>
    <name evidence="1" type="ORF">MDOR_37740</name>
</gene>
<proteinExistence type="predicted"/>
<name>A0A1X1T439_9MYCO</name>
<dbReference type="AlphaFoldDB" id="A0A1X1T439"/>
<organism evidence="2 3">
    <name type="scientific">Mycolicibacterium doricum</name>
    <dbReference type="NCBI Taxonomy" id="126673"/>
    <lineage>
        <taxon>Bacteria</taxon>
        <taxon>Bacillati</taxon>
        <taxon>Actinomycetota</taxon>
        <taxon>Actinomycetes</taxon>
        <taxon>Mycobacteriales</taxon>
        <taxon>Mycobacteriaceae</taxon>
        <taxon>Mycolicibacterium</taxon>
    </lineage>
</organism>
<evidence type="ECO:0000313" key="1">
    <source>
        <dbReference type="EMBL" id="BBZ09605.1"/>
    </source>
</evidence>
<evidence type="ECO:0000313" key="4">
    <source>
        <dbReference type="Proteomes" id="UP000467201"/>
    </source>
</evidence>
<evidence type="ECO:0000313" key="3">
    <source>
        <dbReference type="Proteomes" id="UP000193564"/>
    </source>
</evidence>
<keyword evidence="3" id="KW-1185">Reference proteome</keyword>
<dbReference type="Proteomes" id="UP000467201">
    <property type="component" value="Chromosome"/>
</dbReference>
<reference evidence="1 4" key="2">
    <citation type="journal article" date="2019" name="Emerg. Microbes Infect.">
        <title>Comprehensive subspecies identification of 175 nontuberculous mycobacteria species based on 7547 genomic profiles.</title>
        <authorList>
            <person name="Matsumoto Y."/>
            <person name="Kinjo T."/>
            <person name="Motooka D."/>
            <person name="Nabeya D."/>
            <person name="Jung N."/>
            <person name="Uechi K."/>
            <person name="Horii T."/>
            <person name="Iida T."/>
            <person name="Fujita J."/>
            <person name="Nakamura S."/>
        </authorList>
    </citation>
    <scope>NUCLEOTIDE SEQUENCE [LARGE SCALE GENOMIC DNA]</scope>
    <source>
        <strain evidence="1 4">JCM 12405</strain>
    </source>
</reference>
<dbReference type="OrthoDB" id="4947294at2"/>
<evidence type="ECO:0000313" key="2">
    <source>
        <dbReference type="EMBL" id="ORV39351.1"/>
    </source>
</evidence>